<dbReference type="NCBIfam" id="NF007047">
    <property type="entry name" value="PRK09500.1"/>
    <property type="match status" value="1"/>
</dbReference>
<reference evidence="13 14" key="1">
    <citation type="submission" date="2016-01" db="EMBL/GenBank/DDBJ databases">
        <title>Genome sequence of Ca. Arsenophonus lipopteni, the exclusive symbiont of a blood sucking fly Lipoptena cervi (Diptera: Hippoboscidae).</title>
        <authorList>
            <person name="Novakova E."/>
            <person name="Hypsa V."/>
            <person name="Nguyen P."/>
            <person name="Husnik F."/>
            <person name="Darby A.C."/>
        </authorList>
    </citation>
    <scope>NUCLEOTIDE SEQUENCE [LARGE SCALE GENOMIC DNA]</scope>
    <source>
        <strain evidence="13 14">CB</strain>
    </source>
</reference>
<comment type="function">
    <text evidence="9">Required for the activity of the bacterial periplasmic transport system of putrescine and spermidine.</text>
</comment>
<dbReference type="CDD" id="cd06261">
    <property type="entry name" value="TM_PBP2"/>
    <property type="match status" value="1"/>
</dbReference>
<dbReference type="InterPro" id="IPR000515">
    <property type="entry name" value="MetI-like"/>
</dbReference>
<comment type="similarity">
    <text evidence="2">Belongs to the binding-protein-dependent transport system permease family. CysTW subfamily.</text>
</comment>
<feature type="domain" description="ABC transmembrane type-1" evidence="12">
    <location>
        <begin position="59"/>
        <end position="247"/>
    </location>
</feature>
<dbReference type="Proteomes" id="UP000069926">
    <property type="component" value="Chromosome"/>
</dbReference>
<evidence type="ECO:0000259" key="12">
    <source>
        <dbReference type="PROSITE" id="PS50928"/>
    </source>
</evidence>
<dbReference type="Gene3D" id="1.10.3720.10">
    <property type="entry name" value="MetI-like"/>
    <property type="match status" value="1"/>
</dbReference>
<dbReference type="STRING" id="634113.AUT07_00491"/>
<dbReference type="PROSITE" id="PS50928">
    <property type="entry name" value="ABC_TM1"/>
    <property type="match status" value="1"/>
</dbReference>
<feature type="transmembrane region" description="Helical" evidence="11">
    <location>
        <begin position="63"/>
        <end position="85"/>
    </location>
</feature>
<keyword evidence="7 11" id="KW-1133">Transmembrane helix</keyword>
<name>A0A120HPX0_9GAMM</name>
<dbReference type="InterPro" id="IPR051789">
    <property type="entry name" value="Bact_Polyamine_Transport"/>
</dbReference>
<evidence type="ECO:0000256" key="7">
    <source>
        <dbReference type="ARBA" id="ARBA00022989"/>
    </source>
</evidence>
<feature type="transmembrane region" description="Helical" evidence="11">
    <location>
        <begin position="97"/>
        <end position="121"/>
    </location>
</feature>
<accession>A0A120HPX0</accession>
<evidence type="ECO:0000256" key="11">
    <source>
        <dbReference type="RuleBase" id="RU363032"/>
    </source>
</evidence>
<protein>
    <recommendedName>
        <fullName evidence="10">Spermidine/putrescine transport system permease protein PotC</fullName>
    </recommendedName>
</protein>
<evidence type="ECO:0000256" key="1">
    <source>
        <dbReference type="ARBA" id="ARBA00004429"/>
    </source>
</evidence>
<dbReference type="PANTHER" id="PTHR43848:SF5">
    <property type="entry name" value="SPERMIDINE_PUTRESCINE TRANSPORT SYSTEM PERMEASE PROTEIN POTC"/>
    <property type="match status" value="1"/>
</dbReference>
<keyword evidence="8 11" id="KW-0472">Membrane</keyword>
<dbReference type="RefSeq" id="WP_066283720.1">
    <property type="nucleotide sequence ID" value="NZ_CP013920.1"/>
</dbReference>
<feature type="transmembrane region" description="Helical" evidence="11">
    <location>
        <begin position="169"/>
        <end position="194"/>
    </location>
</feature>
<feature type="transmembrane region" description="Helical" evidence="11">
    <location>
        <begin position="12"/>
        <end position="31"/>
    </location>
</feature>
<evidence type="ECO:0000256" key="9">
    <source>
        <dbReference type="ARBA" id="ARBA00037216"/>
    </source>
</evidence>
<dbReference type="GO" id="GO:0005886">
    <property type="term" value="C:plasma membrane"/>
    <property type="evidence" value="ECO:0007669"/>
    <property type="project" value="UniProtKB-SubCell"/>
</dbReference>
<dbReference type="Pfam" id="PF00528">
    <property type="entry name" value="BPD_transp_1"/>
    <property type="match status" value="1"/>
</dbReference>
<dbReference type="EMBL" id="CP013920">
    <property type="protein sequence ID" value="AMA65054.1"/>
    <property type="molecule type" value="Genomic_DNA"/>
</dbReference>
<proteinExistence type="inferred from homology"/>
<evidence type="ECO:0000256" key="2">
    <source>
        <dbReference type="ARBA" id="ARBA00007069"/>
    </source>
</evidence>
<evidence type="ECO:0000313" key="13">
    <source>
        <dbReference type="EMBL" id="AMA65054.1"/>
    </source>
</evidence>
<gene>
    <name evidence="13" type="primary">ydcV</name>
    <name evidence="13" type="ORF">AUT07_00491</name>
</gene>
<feature type="transmembrane region" description="Helical" evidence="11">
    <location>
        <begin position="127"/>
        <end position="148"/>
    </location>
</feature>
<dbReference type="OrthoDB" id="9782004at2"/>
<dbReference type="InterPro" id="IPR035906">
    <property type="entry name" value="MetI-like_sf"/>
</dbReference>
<evidence type="ECO:0000313" key="14">
    <source>
        <dbReference type="Proteomes" id="UP000069926"/>
    </source>
</evidence>
<evidence type="ECO:0000256" key="6">
    <source>
        <dbReference type="ARBA" id="ARBA00022692"/>
    </source>
</evidence>
<dbReference type="GO" id="GO:0055085">
    <property type="term" value="P:transmembrane transport"/>
    <property type="evidence" value="ECO:0007669"/>
    <property type="project" value="InterPro"/>
</dbReference>
<evidence type="ECO:0000256" key="8">
    <source>
        <dbReference type="ARBA" id="ARBA00023136"/>
    </source>
</evidence>
<dbReference type="AlphaFoldDB" id="A0A120HPX0"/>
<dbReference type="PANTHER" id="PTHR43848">
    <property type="entry name" value="PUTRESCINE TRANSPORT SYSTEM PERMEASE PROTEIN POTI"/>
    <property type="match status" value="1"/>
</dbReference>
<dbReference type="SUPFAM" id="SSF161098">
    <property type="entry name" value="MetI-like"/>
    <property type="match status" value="1"/>
</dbReference>
<evidence type="ECO:0000256" key="3">
    <source>
        <dbReference type="ARBA" id="ARBA00022448"/>
    </source>
</evidence>
<sequence length="255" mass="28641">MIILFLRNSFLIGIYVCIYIPIIILIVHSFSTSNFSNHSQWTTEWYSILLNDDSLLKATGNSLTIAIISATFTTFMGLLSALALFRYNFKGKIFINSMLFIVMISPDIVIAISLLLNFMLLGISLGFWSLLLSHITFCLPFVVITIYAKLKDLDITILEAAQDLGASELMILWQIILPLTLSPIISSWLLSIAISIDDVVISYFVTGPTYEILPLKIYSMIKIGMSPEINALTTILLFISLILGLLILWIFKKNN</sequence>
<organism evidence="13 14">
    <name type="scientific">Candidatus Arsenophonus lipoptenae</name>
    <dbReference type="NCBI Taxonomy" id="634113"/>
    <lineage>
        <taxon>Bacteria</taxon>
        <taxon>Pseudomonadati</taxon>
        <taxon>Pseudomonadota</taxon>
        <taxon>Gammaproteobacteria</taxon>
        <taxon>Enterobacterales</taxon>
        <taxon>Morganellaceae</taxon>
        <taxon>Arsenophonus</taxon>
    </lineage>
</organism>
<feature type="transmembrane region" description="Helical" evidence="11">
    <location>
        <begin position="231"/>
        <end position="251"/>
    </location>
</feature>
<keyword evidence="5" id="KW-0997">Cell inner membrane</keyword>
<keyword evidence="6 11" id="KW-0812">Transmembrane</keyword>
<keyword evidence="4" id="KW-1003">Cell membrane</keyword>
<keyword evidence="3 11" id="KW-0813">Transport</keyword>
<dbReference type="PATRIC" id="fig|634113.3.peg.467"/>
<evidence type="ECO:0000256" key="10">
    <source>
        <dbReference type="ARBA" id="ARBA00039580"/>
    </source>
</evidence>
<comment type="subcellular location">
    <subcellularLocation>
        <location evidence="1">Cell inner membrane</location>
        <topology evidence="1">Multi-pass membrane protein</topology>
    </subcellularLocation>
    <subcellularLocation>
        <location evidence="11">Cell membrane</location>
        <topology evidence="11">Multi-pass membrane protein</topology>
    </subcellularLocation>
</comment>
<evidence type="ECO:0000256" key="4">
    <source>
        <dbReference type="ARBA" id="ARBA00022475"/>
    </source>
</evidence>
<dbReference type="KEGG" id="asy:AUT07_00491"/>
<keyword evidence="14" id="KW-1185">Reference proteome</keyword>
<evidence type="ECO:0000256" key="5">
    <source>
        <dbReference type="ARBA" id="ARBA00022519"/>
    </source>
</evidence>